<comment type="caution">
    <text evidence="2">The sequence shown here is derived from an EMBL/GenBank/DDBJ whole genome shotgun (WGS) entry which is preliminary data.</text>
</comment>
<dbReference type="RefSeq" id="WP_114384247.1">
    <property type="nucleotide sequence ID" value="NZ_QPJD01000038.1"/>
</dbReference>
<evidence type="ECO:0000313" key="2">
    <source>
        <dbReference type="EMBL" id="RCW40293.1"/>
    </source>
</evidence>
<gene>
    <name evidence="2" type="ORF">DFP97_1383</name>
</gene>
<reference evidence="2 3" key="1">
    <citation type="submission" date="2018-07" db="EMBL/GenBank/DDBJ databases">
        <title>Genomic Encyclopedia of Type Strains, Phase III (KMG-III): the genomes of soil and plant-associated and newly described type strains.</title>
        <authorList>
            <person name="Whitman W."/>
        </authorList>
    </citation>
    <scope>NUCLEOTIDE SEQUENCE [LARGE SCALE GENOMIC DNA]</scope>
    <source>
        <strain evidence="2 3">CECT 7506</strain>
    </source>
</reference>
<evidence type="ECO:0000313" key="3">
    <source>
        <dbReference type="Proteomes" id="UP000252415"/>
    </source>
</evidence>
<protein>
    <submittedName>
        <fullName evidence="2">Uncharacterized protein</fullName>
    </submittedName>
</protein>
<dbReference type="EMBL" id="QPJD01000038">
    <property type="protein sequence ID" value="RCW40293.1"/>
    <property type="molecule type" value="Genomic_DNA"/>
</dbReference>
<keyword evidence="1" id="KW-1133">Transmembrane helix</keyword>
<keyword evidence="1" id="KW-0472">Membrane</keyword>
<dbReference type="Proteomes" id="UP000252415">
    <property type="component" value="Unassembled WGS sequence"/>
</dbReference>
<dbReference type="AlphaFoldDB" id="A0A368VIU4"/>
<dbReference type="OrthoDB" id="2605249at2"/>
<sequence length="185" mass="21394">MKNNKFFIPLVVILIFIFTSIILFIWLVQQNKPLYDQIGKVISESDSGYSELIHIHADRERTIAFYITNNSELCVVLLQKKLRGYELSDYINKTPMSTDQGLSWQGSENQESNIHMLYGVVKNPEITQILLISEGDKTAHIIKNDEYSIWYSLVENELKMPITIRATNKEGKILFETGDIGFWND</sequence>
<feature type="transmembrane region" description="Helical" evidence="1">
    <location>
        <begin position="6"/>
        <end position="28"/>
    </location>
</feature>
<name>A0A368VIU4_9BACL</name>
<keyword evidence="3" id="KW-1185">Reference proteome</keyword>
<evidence type="ECO:0000256" key="1">
    <source>
        <dbReference type="SAM" id="Phobius"/>
    </source>
</evidence>
<organism evidence="2 3">
    <name type="scientific">Paenibacillus prosopidis</name>
    <dbReference type="NCBI Taxonomy" id="630520"/>
    <lineage>
        <taxon>Bacteria</taxon>
        <taxon>Bacillati</taxon>
        <taxon>Bacillota</taxon>
        <taxon>Bacilli</taxon>
        <taxon>Bacillales</taxon>
        <taxon>Paenibacillaceae</taxon>
        <taxon>Paenibacillus</taxon>
    </lineage>
</organism>
<keyword evidence="1" id="KW-0812">Transmembrane</keyword>
<accession>A0A368VIU4</accession>
<proteinExistence type="predicted"/>